<gene>
    <name evidence="1" type="ORF">METZ01_LOCUS433441</name>
</gene>
<reference evidence="1" key="1">
    <citation type="submission" date="2018-05" db="EMBL/GenBank/DDBJ databases">
        <authorList>
            <person name="Lanie J.A."/>
            <person name="Ng W.-L."/>
            <person name="Kazmierczak K.M."/>
            <person name="Andrzejewski T.M."/>
            <person name="Davidsen T.M."/>
            <person name="Wayne K.J."/>
            <person name="Tettelin H."/>
            <person name="Glass J.I."/>
            <person name="Rusch D."/>
            <person name="Podicherti R."/>
            <person name="Tsui H.-C.T."/>
            <person name="Winkler M.E."/>
        </authorList>
    </citation>
    <scope>NUCLEOTIDE SEQUENCE</scope>
</reference>
<organism evidence="1">
    <name type="scientific">marine metagenome</name>
    <dbReference type="NCBI Taxonomy" id="408172"/>
    <lineage>
        <taxon>unclassified sequences</taxon>
        <taxon>metagenomes</taxon>
        <taxon>ecological metagenomes</taxon>
    </lineage>
</organism>
<name>A0A382YB80_9ZZZZ</name>
<protein>
    <submittedName>
        <fullName evidence="1">Uncharacterized protein</fullName>
    </submittedName>
</protein>
<dbReference type="EMBL" id="UINC01174455">
    <property type="protein sequence ID" value="SVD80587.1"/>
    <property type="molecule type" value="Genomic_DNA"/>
</dbReference>
<evidence type="ECO:0000313" key="1">
    <source>
        <dbReference type="EMBL" id="SVD80587.1"/>
    </source>
</evidence>
<proteinExistence type="predicted"/>
<feature type="non-terminal residue" evidence="1">
    <location>
        <position position="1"/>
    </location>
</feature>
<feature type="non-terminal residue" evidence="1">
    <location>
        <position position="201"/>
    </location>
</feature>
<dbReference type="AlphaFoldDB" id="A0A382YB80"/>
<sequence length="201" mass="22212">VNTIQDRIYLRSGRILLVALLLAMPSSGELLFAPTPHKTLSQTRKLLDAVDVRVMLPLGYELAPELVRTAELTRRRGVVEVRVYVSGKKTIELGTTATQGGTFDIVVYRQGEGGLGDLERRLKNLVAKANRASSSRSEPDLGYEMFRLGHMEADRTLALLKALGYYTIEFNPKGKGGDQIFDLVRGKSPKLPWVVKVTNAS</sequence>
<accession>A0A382YB80</accession>